<evidence type="ECO:0000313" key="6">
    <source>
        <dbReference type="EMBL" id="KAL1122210.1"/>
    </source>
</evidence>
<evidence type="ECO:0008006" key="8">
    <source>
        <dbReference type="Google" id="ProtNLM"/>
    </source>
</evidence>
<evidence type="ECO:0000256" key="2">
    <source>
        <dbReference type="ARBA" id="ARBA00022741"/>
    </source>
</evidence>
<comment type="caution">
    <text evidence="6">The sequence shown here is derived from an EMBL/GenBank/DDBJ whole genome shotgun (WGS) entry which is preliminary data.</text>
</comment>
<dbReference type="PROSITE" id="PS50011">
    <property type="entry name" value="PROTEIN_KINASE_DOM"/>
    <property type="match status" value="1"/>
</dbReference>
<comment type="similarity">
    <text evidence="1">Belongs to the protein kinase superfamily. AGC Ser/Thr protein kinase family. PKC subfamily.</text>
</comment>
<keyword evidence="2" id="KW-0547">Nucleotide-binding</keyword>
<feature type="domain" description="C2 tensin-type" evidence="5">
    <location>
        <begin position="585"/>
        <end position="717"/>
    </location>
</feature>
<dbReference type="Pfam" id="PF00069">
    <property type="entry name" value="Pkinase"/>
    <property type="match status" value="1"/>
</dbReference>
<protein>
    <recommendedName>
        <fullName evidence="8">Auxillin</fullName>
    </recommendedName>
</protein>
<evidence type="ECO:0000256" key="3">
    <source>
        <dbReference type="SAM" id="MobiDB-lite"/>
    </source>
</evidence>
<dbReference type="SMART" id="SM01326">
    <property type="entry name" value="PTEN_C2"/>
    <property type="match status" value="1"/>
</dbReference>
<feature type="compositionally biased region" description="Polar residues" evidence="3">
    <location>
        <begin position="347"/>
        <end position="367"/>
    </location>
</feature>
<dbReference type="SUPFAM" id="SSF49562">
    <property type="entry name" value="C2 domain (Calcium/lipid-binding domain, CaLB)"/>
    <property type="match status" value="1"/>
</dbReference>
<gene>
    <name evidence="6" type="ORF">AAG570_003615</name>
</gene>
<dbReference type="InterPro" id="IPR008271">
    <property type="entry name" value="Ser/Thr_kinase_AS"/>
</dbReference>
<evidence type="ECO:0000256" key="1">
    <source>
        <dbReference type="ARBA" id="ARBA00005490"/>
    </source>
</evidence>
<feature type="region of interest" description="Disordered" evidence="3">
    <location>
        <begin position="347"/>
        <end position="389"/>
    </location>
</feature>
<dbReference type="Gene3D" id="1.10.510.10">
    <property type="entry name" value="Transferase(Phosphotransferase) domain 1"/>
    <property type="match status" value="1"/>
</dbReference>
<dbReference type="InterPro" id="IPR035892">
    <property type="entry name" value="C2_domain_sf"/>
</dbReference>
<dbReference type="InterPro" id="IPR029021">
    <property type="entry name" value="Prot-tyrosine_phosphatase-like"/>
</dbReference>
<reference evidence="6 7" key="1">
    <citation type="submission" date="2024-07" db="EMBL/GenBank/DDBJ databases">
        <title>Chromosome-level genome assembly of the water stick insect Ranatra chinensis (Heteroptera: Nepidae).</title>
        <authorList>
            <person name="Liu X."/>
        </authorList>
    </citation>
    <scope>NUCLEOTIDE SEQUENCE [LARGE SCALE GENOMIC DNA]</scope>
    <source>
        <strain evidence="6">Cailab_2021Rc</strain>
        <tissue evidence="6">Muscle</tissue>
    </source>
</reference>
<dbReference type="PROSITE" id="PS00108">
    <property type="entry name" value="PROTEIN_KINASE_ST"/>
    <property type="match status" value="1"/>
</dbReference>
<name>A0ABD0Y483_9HEMI</name>
<dbReference type="GO" id="GO:0000166">
    <property type="term" value="F:nucleotide binding"/>
    <property type="evidence" value="ECO:0007669"/>
    <property type="project" value="UniProtKB-KW"/>
</dbReference>
<dbReference type="SMART" id="SM00220">
    <property type="entry name" value="S_TKc"/>
    <property type="match status" value="1"/>
</dbReference>
<dbReference type="Pfam" id="PF10409">
    <property type="entry name" value="PTEN_C2"/>
    <property type="match status" value="1"/>
</dbReference>
<proteinExistence type="inferred from homology"/>
<evidence type="ECO:0000259" key="5">
    <source>
        <dbReference type="PROSITE" id="PS51182"/>
    </source>
</evidence>
<evidence type="ECO:0000313" key="7">
    <source>
        <dbReference type="Proteomes" id="UP001558652"/>
    </source>
</evidence>
<sequence length="754" mass="84008">MSDLFKSAFGYFTSANSQAPTNDLVGQTVEVGYSKLRVKRVIAEGGFAFVYVAQALDSGKEYALKRLLAADEEANQRIVQEINTLKKLAGHPNIIQFIAVAFVDKNQSGHGMAEYLLLTELCSGGSLVEVLQRRSGAFPPEVVCKIMWQTCKAVQHMHSQSPPIIHRDLKIENLLLTTEGKIKLCDFGSATSQIFRPDSSWSAQQHAMLEDQMSSCTTPMYRAPEMVDTWENHEIGLASDVWAVGCLMYLLCYNKHPFEDSAKLRILNANYTLPPSDARYRCFHPVIAGCLVAQPSRRMNIAQVLERLAAIAESLRINPSEPIPVEKTAPNPQNNNQHEIKYPAIFSGSNVQDNNSSPMHSSANNVTRPAPPSPAPRAPSTNVSSSSGGIFSQIRGGAGNLLKNIRDTSSKVVQSVQQTMVRGEEMAASYITSRICVINYTEGPDTLQDMRCTIEARHNLANCAIYNLTTTQFPAHRFPNATLVESGWGKRCPSLQALYTLCEHMHHFLSNHQSNICFITCQDGRCNSAMLVSGFLLFVNFVTRPEDALQLFAVKRTPSTIQPSHRRYLEYFAEVLSSPKPTFTCKKVKIVAVTLQPVPLFNKIRDGCRPYVELYEGEDKVFTSVDDYDRMNVFNVSHTKVVLPVVCTVSGDVTVCVYHARQVLTRISPIKMLQIQFNTGFMEDDNVLAFSRSELDDIESGDHFQDKTTILVHCKVTHESIVTNSPWARHKTMSPNILFTSKLEAEETTDLFGT</sequence>
<dbReference type="PANTHER" id="PTHR22967">
    <property type="entry name" value="SERINE/THREONINE PROTEIN KINASE"/>
    <property type="match status" value="1"/>
</dbReference>
<dbReference type="FunFam" id="2.60.40.1110:FF:000001">
    <property type="entry name" value="cyclin-G-associated kinase isoform X2"/>
    <property type="match status" value="1"/>
</dbReference>
<accession>A0ABD0Y483</accession>
<keyword evidence="7" id="KW-1185">Reference proteome</keyword>
<dbReference type="AlphaFoldDB" id="A0ABD0Y483"/>
<dbReference type="Gene3D" id="3.90.190.10">
    <property type="entry name" value="Protein tyrosine phosphatase superfamily"/>
    <property type="match status" value="1"/>
</dbReference>
<evidence type="ECO:0000259" key="4">
    <source>
        <dbReference type="PROSITE" id="PS50011"/>
    </source>
</evidence>
<organism evidence="6 7">
    <name type="scientific">Ranatra chinensis</name>
    <dbReference type="NCBI Taxonomy" id="642074"/>
    <lineage>
        <taxon>Eukaryota</taxon>
        <taxon>Metazoa</taxon>
        <taxon>Ecdysozoa</taxon>
        <taxon>Arthropoda</taxon>
        <taxon>Hexapoda</taxon>
        <taxon>Insecta</taxon>
        <taxon>Pterygota</taxon>
        <taxon>Neoptera</taxon>
        <taxon>Paraneoptera</taxon>
        <taxon>Hemiptera</taxon>
        <taxon>Heteroptera</taxon>
        <taxon>Panheteroptera</taxon>
        <taxon>Nepomorpha</taxon>
        <taxon>Nepidae</taxon>
        <taxon>Ranatrinae</taxon>
        <taxon>Ranatra</taxon>
    </lineage>
</organism>
<dbReference type="InterPro" id="IPR000719">
    <property type="entry name" value="Prot_kinase_dom"/>
</dbReference>
<dbReference type="EMBL" id="JBFDAA010000014">
    <property type="protein sequence ID" value="KAL1122210.1"/>
    <property type="molecule type" value="Genomic_DNA"/>
</dbReference>
<dbReference type="FunFam" id="1.10.510.10:FF:000228">
    <property type="entry name" value="cyclin-G-associated kinase isoform X1"/>
    <property type="match status" value="1"/>
</dbReference>
<dbReference type="InterPro" id="IPR011009">
    <property type="entry name" value="Kinase-like_dom_sf"/>
</dbReference>
<dbReference type="Gene3D" id="2.60.40.1110">
    <property type="match status" value="1"/>
</dbReference>
<dbReference type="SUPFAM" id="SSF56112">
    <property type="entry name" value="Protein kinase-like (PK-like)"/>
    <property type="match status" value="1"/>
</dbReference>
<dbReference type="SUPFAM" id="SSF52799">
    <property type="entry name" value="(Phosphotyrosine protein) phosphatases II"/>
    <property type="match status" value="1"/>
</dbReference>
<dbReference type="InterPro" id="IPR014020">
    <property type="entry name" value="Tensin_C2-dom"/>
</dbReference>
<dbReference type="PANTHER" id="PTHR22967:SF105">
    <property type="entry name" value="CYCLIN-G-ASSOCIATED KINASE"/>
    <property type="match status" value="1"/>
</dbReference>
<dbReference type="PROSITE" id="PS51182">
    <property type="entry name" value="C2_TENSIN"/>
    <property type="match status" value="1"/>
</dbReference>
<feature type="domain" description="Protein kinase" evidence="4">
    <location>
        <begin position="36"/>
        <end position="311"/>
    </location>
</feature>
<dbReference type="Proteomes" id="UP001558652">
    <property type="component" value="Unassembled WGS sequence"/>
</dbReference>